<evidence type="ECO:0000259" key="2">
    <source>
        <dbReference type="Pfam" id="PF13358"/>
    </source>
</evidence>
<dbReference type="InParanoid" id="I1BWA6"/>
<dbReference type="EMBL" id="CH476734">
    <property type="protein sequence ID" value="EIE80486.1"/>
    <property type="molecule type" value="Genomic_DNA"/>
</dbReference>
<name>I1BWA6_RHIO9</name>
<dbReference type="GeneID" id="93612162"/>
<dbReference type="Pfam" id="PF13358">
    <property type="entry name" value="DDE_3"/>
    <property type="match status" value="1"/>
</dbReference>
<dbReference type="OMA" id="DCMEDDE"/>
<sequence>MQNFNEFITNIEIISDNDMDSSSDDYMEVDEEEEIEIDHFNLSKEWVEKIKQIGNNSLSCIREYMDIDAPEEIKDEDSFGDAFIFAESMPLKKKHKRPIAKTRGSYRKYTNNDPQERLPGSYNKPRGRPCSKLTEEHSKFLVDYVKKNTTAVLDELKLKLCEKFEGLKISISAIHRHLVHKHNITLKKLEKIPVARNSDRVIALRKAIIEQYMNDTDMHFSKNCVFIDEAGLNLHIQRNHGHSLKGTPAKSTVPTGKGVTFTILGAIYQAGIINIGVKKPESASSKKKKRKADGKEVKINGKVETRTEHFLAYLTNVINTLNKNNMKGQYIVMDNAPIHKPKVIKALIEEQGYKCIYLPPYSPFLSLIEEFWSKVKAGVRRTPLTADDRLIDRICESAEKIYFESSMRFEYHQT</sequence>
<reference evidence="3 4" key="1">
    <citation type="journal article" date="2009" name="PLoS Genet.">
        <title>Genomic analysis of the basal lineage fungus Rhizopus oryzae reveals a whole-genome duplication.</title>
        <authorList>
            <person name="Ma L.-J."/>
            <person name="Ibrahim A.S."/>
            <person name="Skory C."/>
            <person name="Grabherr M.G."/>
            <person name="Burger G."/>
            <person name="Butler M."/>
            <person name="Elias M."/>
            <person name="Idnurm A."/>
            <person name="Lang B.F."/>
            <person name="Sone T."/>
            <person name="Abe A."/>
            <person name="Calvo S.E."/>
            <person name="Corrochano L.M."/>
            <person name="Engels R."/>
            <person name="Fu J."/>
            <person name="Hansberg W."/>
            <person name="Kim J.-M."/>
            <person name="Kodira C.D."/>
            <person name="Koehrsen M.J."/>
            <person name="Liu B."/>
            <person name="Miranda-Saavedra D."/>
            <person name="O'Leary S."/>
            <person name="Ortiz-Castellanos L."/>
            <person name="Poulter R."/>
            <person name="Rodriguez-Romero J."/>
            <person name="Ruiz-Herrera J."/>
            <person name="Shen Y.-Q."/>
            <person name="Zeng Q."/>
            <person name="Galagan J."/>
            <person name="Birren B.W."/>
            <person name="Cuomo C.A."/>
            <person name="Wickes B.L."/>
        </authorList>
    </citation>
    <scope>NUCLEOTIDE SEQUENCE [LARGE SCALE GENOMIC DNA]</scope>
    <source>
        <strain evidence="4">RA 99-880 / ATCC MYA-4621 / FGSC 9543 / NRRL 43880</strain>
    </source>
</reference>
<feature type="region of interest" description="Disordered" evidence="1">
    <location>
        <begin position="95"/>
        <end position="130"/>
    </location>
</feature>
<dbReference type="VEuPathDB" id="FungiDB:RO3G_05191"/>
<organism evidence="3 4">
    <name type="scientific">Rhizopus delemar (strain RA 99-880 / ATCC MYA-4621 / FGSC 9543 / NRRL 43880)</name>
    <name type="common">Mucormycosis agent</name>
    <name type="synonym">Rhizopus arrhizus var. delemar</name>
    <dbReference type="NCBI Taxonomy" id="246409"/>
    <lineage>
        <taxon>Eukaryota</taxon>
        <taxon>Fungi</taxon>
        <taxon>Fungi incertae sedis</taxon>
        <taxon>Mucoromycota</taxon>
        <taxon>Mucoromycotina</taxon>
        <taxon>Mucoromycetes</taxon>
        <taxon>Mucorales</taxon>
        <taxon>Mucorineae</taxon>
        <taxon>Rhizopodaceae</taxon>
        <taxon>Rhizopus</taxon>
    </lineage>
</organism>
<dbReference type="InterPro" id="IPR038717">
    <property type="entry name" value="Tc1-like_DDE_dom"/>
</dbReference>
<proteinExistence type="predicted"/>
<keyword evidence="4" id="KW-1185">Reference proteome</keyword>
<dbReference type="Gene3D" id="3.30.420.10">
    <property type="entry name" value="Ribonuclease H-like superfamily/Ribonuclease H"/>
    <property type="match status" value="1"/>
</dbReference>
<feature type="domain" description="Tc1-like transposase DDE" evidence="2">
    <location>
        <begin position="305"/>
        <end position="383"/>
    </location>
</feature>
<dbReference type="RefSeq" id="XP_067515882.1">
    <property type="nucleotide sequence ID" value="XM_067659781.1"/>
</dbReference>
<dbReference type="eggNOG" id="ENOG502S8Y2">
    <property type="taxonomic scope" value="Eukaryota"/>
</dbReference>
<dbReference type="PANTHER" id="PTHR46564">
    <property type="entry name" value="TRANSPOSASE"/>
    <property type="match status" value="1"/>
</dbReference>
<feature type="compositionally biased region" description="Basic residues" evidence="1">
    <location>
        <begin position="95"/>
        <end position="106"/>
    </location>
</feature>
<accession>I1BWA6</accession>
<gene>
    <name evidence="3" type="ORF">RO3G_05191</name>
</gene>
<evidence type="ECO:0000313" key="4">
    <source>
        <dbReference type="Proteomes" id="UP000009138"/>
    </source>
</evidence>
<dbReference type="PANTHER" id="PTHR46564:SF1">
    <property type="entry name" value="TRANSPOSASE"/>
    <property type="match status" value="1"/>
</dbReference>
<dbReference type="GO" id="GO:0003676">
    <property type="term" value="F:nucleic acid binding"/>
    <property type="evidence" value="ECO:0007669"/>
    <property type="project" value="InterPro"/>
</dbReference>
<dbReference type="AlphaFoldDB" id="I1BWA6"/>
<evidence type="ECO:0000256" key="1">
    <source>
        <dbReference type="SAM" id="MobiDB-lite"/>
    </source>
</evidence>
<dbReference type="InterPro" id="IPR036397">
    <property type="entry name" value="RNaseH_sf"/>
</dbReference>
<dbReference type="OrthoDB" id="2209929at2759"/>
<dbReference type="Proteomes" id="UP000009138">
    <property type="component" value="Unassembled WGS sequence"/>
</dbReference>
<evidence type="ECO:0000313" key="3">
    <source>
        <dbReference type="EMBL" id="EIE80486.1"/>
    </source>
</evidence>
<protein>
    <recommendedName>
        <fullName evidence="2">Tc1-like transposase DDE domain-containing protein</fullName>
    </recommendedName>
</protein>